<gene>
    <name evidence="3" type="ORF">KAR29_11515</name>
</gene>
<dbReference type="SUPFAM" id="SSF50037">
    <property type="entry name" value="C-terminal domain of transcriptional repressors"/>
    <property type="match status" value="1"/>
</dbReference>
<dbReference type="Proteomes" id="UP000671879">
    <property type="component" value="Chromosome"/>
</dbReference>
<name>A0A9Q7ACJ9_9BACT</name>
<dbReference type="RefSeq" id="WP_274373132.1">
    <property type="nucleotide sequence ID" value="NZ_CP072943.1"/>
</dbReference>
<dbReference type="InterPro" id="IPR008988">
    <property type="entry name" value="Transcriptional_repressor_C"/>
</dbReference>
<evidence type="ECO:0000313" key="4">
    <source>
        <dbReference type="Proteomes" id="UP000671879"/>
    </source>
</evidence>
<dbReference type="AlphaFoldDB" id="A0A9Q7ACJ9"/>
<organism evidence="3 4">
    <name type="scientific">Aminithiophilus ramosus</name>
    <dbReference type="NCBI Taxonomy" id="3029084"/>
    <lineage>
        <taxon>Bacteria</taxon>
        <taxon>Thermotogati</taxon>
        <taxon>Synergistota</taxon>
        <taxon>Synergistia</taxon>
        <taxon>Synergistales</taxon>
        <taxon>Aminithiophilaceae</taxon>
        <taxon>Aminithiophilus</taxon>
    </lineage>
</organism>
<protein>
    <submittedName>
        <fullName evidence="3">Ferrous iron transport protein A</fullName>
    </submittedName>
</protein>
<dbReference type="SMART" id="SM00899">
    <property type="entry name" value="FeoA"/>
    <property type="match status" value="1"/>
</dbReference>
<proteinExistence type="predicted"/>
<evidence type="ECO:0000313" key="3">
    <source>
        <dbReference type="EMBL" id="QTX31934.1"/>
    </source>
</evidence>
<sequence length="83" mass="8933">MSTLETLESGLDATVVVMPSGECRRRLEALGLREGKRVRKISGMPFCGPVTVLLDGRQLAIGHGVACRVEVIPDATEEGRDEP</sequence>
<keyword evidence="1" id="KW-0408">Iron</keyword>
<dbReference type="InterPro" id="IPR038157">
    <property type="entry name" value="FeoA_core_dom"/>
</dbReference>
<dbReference type="Pfam" id="PF04023">
    <property type="entry name" value="FeoA"/>
    <property type="match status" value="1"/>
</dbReference>
<dbReference type="KEGG" id="aram:KAR29_11515"/>
<accession>A0A9Q7ACJ9</accession>
<dbReference type="Gene3D" id="2.30.30.90">
    <property type="match status" value="1"/>
</dbReference>
<dbReference type="InterPro" id="IPR007167">
    <property type="entry name" value="Fe-transptr_FeoA-like"/>
</dbReference>
<feature type="domain" description="Ferrous iron transporter FeoA-like" evidence="2">
    <location>
        <begin position="2"/>
        <end position="73"/>
    </location>
</feature>
<evidence type="ECO:0000259" key="2">
    <source>
        <dbReference type="SMART" id="SM00899"/>
    </source>
</evidence>
<keyword evidence="4" id="KW-1185">Reference proteome</keyword>
<dbReference type="EMBL" id="CP072943">
    <property type="protein sequence ID" value="QTX31934.1"/>
    <property type="molecule type" value="Genomic_DNA"/>
</dbReference>
<dbReference type="GO" id="GO:0046914">
    <property type="term" value="F:transition metal ion binding"/>
    <property type="evidence" value="ECO:0007669"/>
    <property type="project" value="InterPro"/>
</dbReference>
<evidence type="ECO:0000256" key="1">
    <source>
        <dbReference type="ARBA" id="ARBA00023004"/>
    </source>
</evidence>
<reference evidence="4" key="1">
    <citation type="submission" date="2021-04" db="EMBL/GenBank/DDBJ databases">
        <title>A novel Synergistetes isolate from a pyrite-forming mixed culture.</title>
        <authorList>
            <person name="Bunk B."/>
            <person name="Sproer C."/>
            <person name="Spring S."/>
            <person name="Pester M."/>
        </authorList>
    </citation>
    <scope>NUCLEOTIDE SEQUENCE [LARGE SCALE GENOMIC DNA]</scope>
    <source>
        <strain evidence="4">J.5.4.2-T.3.5.2</strain>
    </source>
</reference>